<dbReference type="EMBL" id="BDGG01000010">
    <property type="protein sequence ID" value="GAV04434.1"/>
    <property type="molecule type" value="Genomic_DNA"/>
</dbReference>
<evidence type="ECO:0000313" key="1">
    <source>
        <dbReference type="EMBL" id="GAV04434.1"/>
    </source>
</evidence>
<reference evidence="1 2" key="1">
    <citation type="journal article" date="2016" name="Nat. Commun.">
        <title>Extremotolerant tardigrade genome and improved radiotolerance of human cultured cells by tardigrade-unique protein.</title>
        <authorList>
            <person name="Hashimoto T."/>
            <person name="Horikawa D.D."/>
            <person name="Saito Y."/>
            <person name="Kuwahara H."/>
            <person name="Kozuka-Hata H."/>
            <person name="Shin-I T."/>
            <person name="Minakuchi Y."/>
            <person name="Ohishi K."/>
            <person name="Motoyama A."/>
            <person name="Aizu T."/>
            <person name="Enomoto A."/>
            <person name="Kondo K."/>
            <person name="Tanaka S."/>
            <person name="Hara Y."/>
            <person name="Koshikawa S."/>
            <person name="Sagara H."/>
            <person name="Miura T."/>
            <person name="Yokobori S."/>
            <person name="Miyagawa K."/>
            <person name="Suzuki Y."/>
            <person name="Kubo T."/>
            <person name="Oyama M."/>
            <person name="Kohara Y."/>
            <person name="Fujiyama A."/>
            <person name="Arakawa K."/>
            <person name="Katayama T."/>
            <person name="Toyoda A."/>
            <person name="Kunieda T."/>
        </authorList>
    </citation>
    <scope>NUCLEOTIDE SEQUENCE [LARGE SCALE GENOMIC DNA]</scope>
    <source>
        <strain evidence="1 2">YOKOZUNA-1</strain>
    </source>
</reference>
<dbReference type="AlphaFoldDB" id="A0A1D1VZH3"/>
<sequence length="104" mass="11707">MELRRVEDYYAEEAIADLLDERGSDPNPDDCQTFSAEEEATLSTCPEDDAEVRENKLLSRLPAFNPDGFEGLYSVVLILTQCDKPHGLPSHHFLLASTQVYCNE</sequence>
<accession>A0A1D1VZH3</accession>
<protein>
    <submittedName>
        <fullName evidence="1">Uncharacterized protein</fullName>
    </submittedName>
</protein>
<organism evidence="1 2">
    <name type="scientific">Ramazzottius varieornatus</name>
    <name type="common">Water bear</name>
    <name type="synonym">Tardigrade</name>
    <dbReference type="NCBI Taxonomy" id="947166"/>
    <lineage>
        <taxon>Eukaryota</taxon>
        <taxon>Metazoa</taxon>
        <taxon>Ecdysozoa</taxon>
        <taxon>Tardigrada</taxon>
        <taxon>Eutardigrada</taxon>
        <taxon>Parachela</taxon>
        <taxon>Hypsibioidea</taxon>
        <taxon>Ramazzottiidae</taxon>
        <taxon>Ramazzottius</taxon>
    </lineage>
</organism>
<dbReference type="Proteomes" id="UP000186922">
    <property type="component" value="Unassembled WGS sequence"/>
</dbReference>
<comment type="caution">
    <text evidence="1">The sequence shown here is derived from an EMBL/GenBank/DDBJ whole genome shotgun (WGS) entry which is preliminary data.</text>
</comment>
<evidence type="ECO:0000313" key="2">
    <source>
        <dbReference type="Proteomes" id="UP000186922"/>
    </source>
</evidence>
<gene>
    <name evidence="1" type="primary">RvY_14709-1</name>
    <name evidence="1" type="synonym">RvY_14709.1</name>
    <name evidence="1" type="ORF">RvY_14709</name>
</gene>
<name>A0A1D1VZH3_RAMVA</name>
<proteinExistence type="predicted"/>
<keyword evidence="2" id="KW-1185">Reference proteome</keyword>